<evidence type="ECO:0000256" key="1">
    <source>
        <dbReference type="ARBA" id="ARBA00022679"/>
    </source>
</evidence>
<evidence type="ECO:0000313" key="5">
    <source>
        <dbReference type="Proteomes" id="UP000251692"/>
    </source>
</evidence>
<accession>A0A364RDF7</accession>
<keyword evidence="1 4" id="KW-0808">Transferase</keyword>
<dbReference type="InterPro" id="IPR000182">
    <property type="entry name" value="GNAT_dom"/>
</dbReference>
<feature type="domain" description="N-acetyltransferase" evidence="3">
    <location>
        <begin position="3"/>
        <end position="163"/>
    </location>
</feature>
<keyword evidence="5" id="KW-1185">Reference proteome</keyword>
<keyword evidence="2" id="KW-0012">Acyltransferase</keyword>
<sequence>METTIRFATPTDIPVIEQLAEATWSATYSSILSKEQVAYMFDVIYTPEALATQMQQGQQFILLYEQETPVGFASFSEMDAQLYKLNKLYLLPSCQGKGFGKRLLEAVEKEVTKRGASDLCLNVNRYNKAKEFYERCGYSIYKEDDFAIGPYWMNDYVMCKALQV</sequence>
<name>A0A364RDF7_9BACT</name>
<evidence type="ECO:0000259" key="3">
    <source>
        <dbReference type="PROSITE" id="PS51186"/>
    </source>
</evidence>
<proteinExistence type="predicted"/>
<reference evidence="4 5" key="1">
    <citation type="submission" date="2018-06" db="EMBL/GenBank/DDBJ databases">
        <authorList>
            <person name="Liu Z.-W."/>
        </authorList>
    </citation>
    <scope>NUCLEOTIDE SEQUENCE [LARGE SCALE GENOMIC DNA]</scope>
    <source>
        <strain evidence="4 5">2b14</strain>
    </source>
</reference>
<dbReference type="PROSITE" id="PS51186">
    <property type="entry name" value="GNAT"/>
    <property type="match status" value="1"/>
</dbReference>
<dbReference type="Proteomes" id="UP000251692">
    <property type="component" value="Unassembled WGS sequence"/>
</dbReference>
<gene>
    <name evidence="4" type="ORF">DP923_11005</name>
</gene>
<dbReference type="InterPro" id="IPR050832">
    <property type="entry name" value="Bact_Acetyltransf"/>
</dbReference>
<dbReference type="Pfam" id="PF13673">
    <property type="entry name" value="Acetyltransf_10"/>
    <property type="match status" value="1"/>
</dbReference>
<dbReference type="Gene3D" id="3.40.630.30">
    <property type="match status" value="1"/>
</dbReference>
<dbReference type="PANTHER" id="PTHR43877:SF2">
    <property type="entry name" value="AMINOALKYLPHOSPHONATE N-ACETYLTRANSFERASE-RELATED"/>
    <property type="match status" value="1"/>
</dbReference>
<dbReference type="InterPro" id="IPR016181">
    <property type="entry name" value="Acyl_CoA_acyltransferase"/>
</dbReference>
<dbReference type="AlphaFoldDB" id="A0A364RDF7"/>
<dbReference type="RefSeq" id="WP_112305902.1">
    <property type="nucleotide sequence ID" value="NZ_QMDV01000003.1"/>
</dbReference>
<dbReference type="SUPFAM" id="SSF55729">
    <property type="entry name" value="Acyl-CoA N-acyltransferases (Nat)"/>
    <property type="match status" value="1"/>
</dbReference>
<evidence type="ECO:0000256" key="2">
    <source>
        <dbReference type="ARBA" id="ARBA00023315"/>
    </source>
</evidence>
<organism evidence="4 5">
    <name type="scientific">Pontibacter arcticus</name>
    <dbReference type="NCBI Taxonomy" id="2080288"/>
    <lineage>
        <taxon>Bacteria</taxon>
        <taxon>Pseudomonadati</taxon>
        <taxon>Bacteroidota</taxon>
        <taxon>Cytophagia</taxon>
        <taxon>Cytophagales</taxon>
        <taxon>Hymenobacteraceae</taxon>
        <taxon>Pontibacter</taxon>
    </lineage>
</organism>
<protein>
    <submittedName>
        <fullName evidence="4">GNAT family N-acetyltransferase</fullName>
    </submittedName>
</protein>
<comment type="caution">
    <text evidence="4">The sequence shown here is derived from an EMBL/GenBank/DDBJ whole genome shotgun (WGS) entry which is preliminary data.</text>
</comment>
<dbReference type="OrthoDB" id="9800604at2"/>
<reference evidence="4 5" key="2">
    <citation type="submission" date="2018-07" db="EMBL/GenBank/DDBJ databases">
        <title>Pontibacter sp. 2b14 genomic sequence and assembly.</title>
        <authorList>
            <person name="Du Z.-J."/>
        </authorList>
    </citation>
    <scope>NUCLEOTIDE SEQUENCE [LARGE SCALE GENOMIC DNA]</scope>
    <source>
        <strain evidence="4 5">2b14</strain>
    </source>
</reference>
<dbReference type="PANTHER" id="PTHR43877">
    <property type="entry name" value="AMINOALKYLPHOSPHONATE N-ACETYLTRANSFERASE-RELATED-RELATED"/>
    <property type="match status" value="1"/>
</dbReference>
<dbReference type="GO" id="GO:0016747">
    <property type="term" value="F:acyltransferase activity, transferring groups other than amino-acyl groups"/>
    <property type="evidence" value="ECO:0007669"/>
    <property type="project" value="InterPro"/>
</dbReference>
<dbReference type="CDD" id="cd04301">
    <property type="entry name" value="NAT_SF"/>
    <property type="match status" value="1"/>
</dbReference>
<evidence type="ECO:0000313" key="4">
    <source>
        <dbReference type="EMBL" id="RAU82309.1"/>
    </source>
</evidence>
<dbReference type="EMBL" id="QMDV01000003">
    <property type="protein sequence ID" value="RAU82309.1"/>
    <property type="molecule type" value="Genomic_DNA"/>
</dbReference>